<evidence type="ECO:0000313" key="2">
    <source>
        <dbReference type="Proteomes" id="UP001229081"/>
    </source>
</evidence>
<dbReference type="InterPro" id="IPR010775">
    <property type="entry name" value="DUF1365"/>
</dbReference>
<accession>A0AAJ1S9L7</accession>
<proteinExistence type="predicted"/>
<evidence type="ECO:0000313" key="1">
    <source>
        <dbReference type="EMBL" id="MDP7737169.1"/>
    </source>
</evidence>
<comment type="caution">
    <text evidence="1">The sequence shown here is derived from an EMBL/GenBank/DDBJ whole genome shotgun (WGS) entry which is preliminary data.</text>
</comment>
<dbReference type="PANTHER" id="PTHR33973">
    <property type="entry name" value="OS07G0153300 PROTEIN"/>
    <property type="match status" value="1"/>
</dbReference>
<name>A0AAJ1S9L7_9MYCO</name>
<dbReference type="Pfam" id="PF07103">
    <property type="entry name" value="DUF1365"/>
    <property type="match status" value="1"/>
</dbReference>
<sequence length="240" mass="27254">MQAQHGGSVALIGGGVAALTPTIYRTTISHCRQVPEQHSLRYRGCSWHVDIDHLPELPWWLRPFARFDTSDQLRRRLERFFAQHDTAMPDGRVTALLQARVFGYAFNPLSVFWCHDRDGRLRHVVAEVHTYGGRHVYLLPPADSPVLVSKRLYVSPYNPVDGHYLVLAPPPEHDVDVMVSLLRDRRLTFTATLRGERLPATNWHVAALQFLSPVAPLAEAARIRLQGIKLWLRRVPAAAQ</sequence>
<protein>
    <submittedName>
        <fullName evidence="1">DUF1365 family protein</fullName>
    </submittedName>
</protein>
<dbReference type="Proteomes" id="UP001229081">
    <property type="component" value="Unassembled WGS sequence"/>
</dbReference>
<dbReference type="RefSeq" id="WP_240748781.1">
    <property type="nucleotide sequence ID" value="NZ_JAUFSA010000001.1"/>
</dbReference>
<dbReference type="PANTHER" id="PTHR33973:SF4">
    <property type="entry name" value="OS07G0153300 PROTEIN"/>
    <property type="match status" value="1"/>
</dbReference>
<organism evidence="1 2">
    <name type="scientific">Mycobacterium paragordonae</name>
    <dbReference type="NCBI Taxonomy" id="1389713"/>
    <lineage>
        <taxon>Bacteria</taxon>
        <taxon>Bacillati</taxon>
        <taxon>Actinomycetota</taxon>
        <taxon>Actinomycetes</taxon>
        <taxon>Mycobacteriales</taxon>
        <taxon>Mycobacteriaceae</taxon>
        <taxon>Mycobacterium</taxon>
    </lineage>
</organism>
<dbReference type="AlphaFoldDB" id="A0AAJ1S9L7"/>
<dbReference type="EMBL" id="JAUFSA010000001">
    <property type="protein sequence ID" value="MDP7737169.1"/>
    <property type="molecule type" value="Genomic_DNA"/>
</dbReference>
<reference evidence="1" key="1">
    <citation type="submission" date="2023-06" db="EMBL/GenBank/DDBJ databases">
        <title>Identification of two novel mycobacterium reveal diversities and complexities of Mycobacterium gordonae clade.</title>
        <authorList>
            <person name="Matsumoto Y."/>
            <person name="Nakamura S."/>
            <person name="Motooka D."/>
            <person name="Fukushima K."/>
        </authorList>
    </citation>
    <scope>NUCLEOTIDE SEQUENCE</scope>
    <source>
        <strain evidence="1">TY812</strain>
    </source>
</reference>
<gene>
    <name evidence="1" type="ORF">QXL92_20700</name>
</gene>